<keyword evidence="2" id="KW-0223">Dioxygenase</keyword>
<keyword evidence="2" id="KW-0456">Lyase</keyword>
<dbReference type="OrthoDB" id="9798201at2"/>
<comment type="caution">
    <text evidence="2">The sequence shown here is derived from an EMBL/GenBank/DDBJ whole genome shotgun (WGS) entry which is preliminary data.</text>
</comment>
<dbReference type="EMBL" id="QRDP01000004">
    <property type="protein sequence ID" value="RED17629.1"/>
    <property type="molecule type" value="Genomic_DNA"/>
</dbReference>
<dbReference type="GO" id="GO:0016829">
    <property type="term" value="F:lyase activity"/>
    <property type="evidence" value="ECO:0007669"/>
    <property type="project" value="UniProtKB-KW"/>
</dbReference>
<dbReference type="Proteomes" id="UP000256310">
    <property type="component" value="Unassembled WGS sequence"/>
</dbReference>
<keyword evidence="2" id="KW-0560">Oxidoreductase</keyword>
<reference evidence="2 3" key="1">
    <citation type="submission" date="2018-07" db="EMBL/GenBank/DDBJ databases">
        <title>Genomic Encyclopedia of Type Strains, Phase IV (KMG-IV): sequencing the most valuable type-strain genomes for metagenomic binning, comparative biology and taxonomic classification.</title>
        <authorList>
            <person name="Goeker M."/>
        </authorList>
    </citation>
    <scope>NUCLEOTIDE SEQUENCE [LARGE SCALE GENOMIC DNA]</scope>
    <source>
        <strain evidence="2 3">DSM 26725</strain>
    </source>
</reference>
<dbReference type="GO" id="GO:0051213">
    <property type="term" value="F:dioxygenase activity"/>
    <property type="evidence" value="ECO:0007669"/>
    <property type="project" value="UniProtKB-KW"/>
</dbReference>
<dbReference type="Pfam" id="PF00903">
    <property type="entry name" value="Glyoxalase"/>
    <property type="match status" value="1"/>
</dbReference>
<sequence>MAFSLKTKITTPRLAETRDYYVRVFDMVVAEEWDSPNDKGVILAFRNGREEAFLEIYDGEEAHDFSGLSLQFRTGNLTAFVERLDPGMERRGPVERPWGSHYLYLTDPNGVAIIVYQGGL</sequence>
<evidence type="ECO:0000313" key="3">
    <source>
        <dbReference type="Proteomes" id="UP000256310"/>
    </source>
</evidence>
<dbReference type="InterPro" id="IPR004360">
    <property type="entry name" value="Glyas_Fos-R_dOase_dom"/>
</dbReference>
<dbReference type="AlphaFoldDB" id="A0A3D9FIL0"/>
<dbReference type="PROSITE" id="PS51819">
    <property type="entry name" value="VOC"/>
    <property type="match status" value="1"/>
</dbReference>
<keyword evidence="3" id="KW-1185">Reference proteome</keyword>
<proteinExistence type="predicted"/>
<dbReference type="InterPro" id="IPR029068">
    <property type="entry name" value="Glyas_Bleomycin-R_OHBP_Dase"/>
</dbReference>
<accession>A0A3D9FIL0</accession>
<dbReference type="InterPro" id="IPR037523">
    <property type="entry name" value="VOC_core"/>
</dbReference>
<organism evidence="2 3">
    <name type="scientific">Parasphingopyxis lamellibrachiae</name>
    <dbReference type="NCBI Taxonomy" id="680125"/>
    <lineage>
        <taxon>Bacteria</taxon>
        <taxon>Pseudomonadati</taxon>
        <taxon>Pseudomonadota</taxon>
        <taxon>Alphaproteobacteria</taxon>
        <taxon>Sphingomonadales</taxon>
        <taxon>Sphingomonadaceae</taxon>
        <taxon>Parasphingopyxis</taxon>
    </lineage>
</organism>
<evidence type="ECO:0000313" key="2">
    <source>
        <dbReference type="EMBL" id="RED17629.1"/>
    </source>
</evidence>
<dbReference type="RefSeq" id="WP_116236878.1">
    <property type="nucleotide sequence ID" value="NZ_QRDP01000004.1"/>
</dbReference>
<name>A0A3D9FIL0_9SPHN</name>
<protein>
    <submittedName>
        <fullName evidence="2">Catechol 2,3-dioxygenase-like lactoylglutathione lyase family enzyme</fullName>
    </submittedName>
</protein>
<gene>
    <name evidence="2" type="ORF">DFR46_2680</name>
</gene>
<dbReference type="Gene3D" id="3.10.180.10">
    <property type="entry name" value="2,3-Dihydroxybiphenyl 1,2-Dioxygenase, domain 1"/>
    <property type="match status" value="1"/>
</dbReference>
<feature type="domain" description="VOC" evidence="1">
    <location>
        <begin position="2"/>
        <end position="118"/>
    </location>
</feature>
<dbReference type="SUPFAM" id="SSF54593">
    <property type="entry name" value="Glyoxalase/Bleomycin resistance protein/Dihydroxybiphenyl dioxygenase"/>
    <property type="match status" value="1"/>
</dbReference>
<evidence type="ECO:0000259" key="1">
    <source>
        <dbReference type="PROSITE" id="PS51819"/>
    </source>
</evidence>